<sequence length="438" mass="48529">MGQLQSCCVARDDQSFVDVSYSRSCCELNNSLLGEDAFYRDAFFDCNEGDRSHDWLFAAAWEQTRLKYRKASNFKQYATWILGEKLACWLWGKRFRLPGQLPPAAPACHTQDRTVEPSPCMAPEDRSRSSQRSLEWLGKTLPEWRAHGLPSEGPFWKKGDGNGFRVRCGPDYLKTGQKCDSAGSLYDAIYCDALKADTKITDIMGRIVSLSDLPNPDRSEGDRSGGQLDWKKELGVPRILCINLMLPYQTGILGRGRKDEGCSFVGIFQISPKSLVAASNGKMSASLKLWQQFCAGPCGAPGETGSKDRSLAARVAKGIKKDRQSGLFKAVAKCVNPGDVHVPDLFHTYNGKPCLITNCGYIVKDPDGEWLEVGIDVRGFNALARSMLCQFRGRLPICKIHYGFCIQSVEDDEMPEGLLCDMYVCGVDVISDPVPIRG</sequence>
<evidence type="ECO:0000259" key="1">
    <source>
        <dbReference type="Pfam" id="PF07059"/>
    </source>
</evidence>
<evidence type="ECO:0000313" key="3">
    <source>
        <dbReference type="Proteomes" id="UP001189429"/>
    </source>
</evidence>
<feature type="domain" description="Protein ENHANCED DISEASE RESISTANCE 2 C-terminal" evidence="1">
    <location>
        <begin position="156"/>
        <end position="428"/>
    </location>
</feature>
<gene>
    <name evidence="2" type="ORF">PCOR1329_LOCUS2161</name>
</gene>
<dbReference type="PANTHER" id="PTHR31558">
    <property type="entry name" value="CW14 PROTEIN"/>
    <property type="match status" value="1"/>
</dbReference>
<protein>
    <recommendedName>
        <fullName evidence="1">Protein ENHANCED DISEASE RESISTANCE 2 C-terminal domain-containing protein</fullName>
    </recommendedName>
</protein>
<dbReference type="EMBL" id="CAUYUJ010000538">
    <property type="protein sequence ID" value="CAK0791196.1"/>
    <property type="molecule type" value="Genomic_DNA"/>
</dbReference>
<dbReference type="Pfam" id="PF07059">
    <property type="entry name" value="EDR2_C"/>
    <property type="match status" value="1"/>
</dbReference>
<proteinExistence type="predicted"/>
<evidence type="ECO:0000313" key="2">
    <source>
        <dbReference type="EMBL" id="CAK0791196.1"/>
    </source>
</evidence>
<dbReference type="Proteomes" id="UP001189429">
    <property type="component" value="Unassembled WGS sequence"/>
</dbReference>
<keyword evidence="3" id="KW-1185">Reference proteome</keyword>
<reference evidence="2" key="1">
    <citation type="submission" date="2023-10" db="EMBL/GenBank/DDBJ databases">
        <authorList>
            <person name="Chen Y."/>
            <person name="Shah S."/>
            <person name="Dougan E. K."/>
            <person name="Thang M."/>
            <person name="Chan C."/>
        </authorList>
    </citation>
    <scope>NUCLEOTIDE SEQUENCE [LARGE SCALE GENOMIC DNA]</scope>
</reference>
<organism evidence="2 3">
    <name type="scientific">Prorocentrum cordatum</name>
    <dbReference type="NCBI Taxonomy" id="2364126"/>
    <lineage>
        <taxon>Eukaryota</taxon>
        <taxon>Sar</taxon>
        <taxon>Alveolata</taxon>
        <taxon>Dinophyceae</taxon>
        <taxon>Prorocentrales</taxon>
        <taxon>Prorocentraceae</taxon>
        <taxon>Prorocentrum</taxon>
    </lineage>
</organism>
<comment type="caution">
    <text evidence="2">The sequence shown here is derived from an EMBL/GenBank/DDBJ whole genome shotgun (WGS) entry which is preliminary data.</text>
</comment>
<name>A0ABN9PEA4_9DINO</name>
<dbReference type="InterPro" id="IPR009769">
    <property type="entry name" value="EDR2_C"/>
</dbReference>
<accession>A0ABN9PEA4</accession>